<gene>
    <name evidence="2" type="ORF">GV68_06310</name>
</gene>
<dbReference type="Gene3D" id="1.10.1200.10">
    <property type="entry name" value="ACP-like"/>
    <property type="match status" value="1"/>
</dbReference>
<dbReference type="Proteomes" id="UP000052167">
    <property type="component" value="Unassembled WGS sequence"/>
</dbReference>
<protein>
    <recommendedName>
        <fullName evidence="1">Carrier domain-containing protein</fullName>
    </recommendedName>
</protein>
<comment type="caution">
    <text evidence="2">The sequence shown here is derived from an EMBL/GenBank/DDBJ whole genome shotgun (WGS) entry which is preliminary data.</text>
</comment>
<dbReference type="SUPFAM" id="SSF47336">
    <property type="entry name" value="ACP-like"/>
    <property type="match status" value="1"/>
</dbReference>
<dbReference type="AlphaFoldDB" id="A0A922TAP8"/>
<name>A0A922TAP8_9HYPH</name>
<dbReference type="PROSITE" id="PS50075">
    <property type="entry name" value="CARRIER"/>
    <property type="match status" value="1"/>
</dbReference>
<keyword evidence="3" id="KW-1185">Reference proteome</keyword>
<sequence>MTFDQKTLLAYLRDDLEIKDAGLDTPLFSSGLLDSVSMVGLLAFLEQASGMIIRTEDVTLENFDTPARILAFAQATV</sequence>
<evidence type="ECO:0000313" key="2">
    <source>
        <dbReference type="EMBL" id="KEQ06663.1"/>
    </source>
</evidence>
<proteinExistence type="predicted"/>
<reference evidence="2 3" key="1">
    <citation type="submission" date="2014-06" db="EMBL/GenBank/DDBJ databases">
        <title>Rhizobium pelagicum/R2-400B4.</title>
        <authorList>
            <person name="Kimes N.E."/>
            <person name="Lopez-Perez M."/>
        </authorList>
    </citation>
    <scope>NUCLEOTIDE SEQUENCE [LARGE SCALE GENOMIC DNA]</scope>
    <source>
        <strain evidence="2 3">R2-400B4</strain>
    </source>
</reference>
<dbReference type="EMBL" id="JOKJ01000015">
    <property type="protein sequence ID" value="KEQ06663.1"/>
    <property type="molecule type" value="Genomic_DNA"/>
</dbReference>
<dbReference type="InterPro" id="IPR009081">
    <property type="entry name" value="PP-bd_ACP"/>
</dbReference>
<dbReference type="RefSeq" id="WP_037167607.1">
    <property type="nucleotide sequence ID" value="NZ_JOKI01000018.1"/>
</dbReference>
<accession>A0A922TAP8</accession>
<organism evidence="2 3">
    <name type="scientific">Pseudorhizobium pelagicum</name>
    <dbReference type="NCBI Taxonomy" id="1509405"/>
    <lineage>
        <taxon>Bacteria</taxon>
        <taxon>Pseudomonadati</taxon>
        <taxon>Pseudomonadota</taxon>
        <taxon>Alphaproteobacteria</taxon>
        <taxon>Hyphomicrobiales</taxon>
        <taxon>Rhizobiaceae</taxon>
        <taxon>Rhizobium/Agrobacterium group</taxon>
        <taxon>Pseudorhizobium</taxon>
    </lineage>
</organism>
<dbReference type="OrthoDB" id="7508733at2"/>
<dbReference type="InterPro" id="IPR036736">
    <property type="entry name" value="ACP-like_sf"/>
</dbReference>
<dbReference type="Pfam" id="PF00550">
    <property type="entry name" value="PP-binding"/>
    <property type="match status" value="1"/>
</dbReference>
<evidence type="ECO:0000259" key="1">
    <source>
        <dbReference type="PROSITE" id="PS50075"/>
    </source>
</evidence>
<feature type="domain" description="Carrier" evidence="1">
    <location>
        <begin position="1"/>
        <end position="77"/>
    </location>
</feature>
<evidence type="ECO:0000313" key="3">
    <source>
        <dbReference type="Proteomes" id="UP000052167"/>
    </source>
</evidence>